<gene>
    <name evidence="3" type="ORF">CT0861_06411</name>
</gene>
<name>A0A166XUW3_9PEZI</name>
<dbReference type="AlphaFoldDB" id="A0A166XUW3"/>
<organism evidence="3 4">
    <name type="scientific">Colletotrichum tofieldiae</name>
    <dbReference type="NCBI Taxonomy" id="708197"/>
    <lineage>
        <taxon>Eukaryota</taxon>
        <taxon>Fungi</taxon>
        <taxon>Dikarya</taxon>
        <taxon>Ascomycota</taxon>
        <taxon>Pezizomycotina</taxon>
        <taxon>Sordariomycetes</taxon>
        <taxon>Hypocreomycetidae</taxon>
        <taxon>Glomerellales</taxon>
        <taxon>Glomerellaceae</taxon>
        <taxon>Colletotrichum</taxon>
        <taxon>Colletotrichum spaethianum species complex</taxon>
    </lineage>
</organism>
<feature type="domain" description="Peptidase S8/S53" evidence="2">
    <location>
        <begin position="76"/>
        <end position="159"/>
    </location>
</feature>
<dbReference type="InterPro" id="IPR000209">
    <property type="entry name" value="Peptidase_S8/S53_dom"/>
</dbReference>
<accession>A0A166XUW3</accession>
<keyword evidence="4" id="KW-1185">Reference proteome</keyword>
<dbReference type="Proteomes" id="UP000076552">
    <property type="component" value="Unassembled WGS sequence"/>
</dbReference>
<feature type="signal peptide" evidence="1">
    <location>
        <begin position="1"/>
        <end position="22"/>
    </location>
</feature>
<evidence type="ECO:0000313" key="3">
    <source>
        <dbReference type="EMBL" id="KZL76968.1"/>
    </source>
</evidence>
<evidence type="ECO:0000259" key="2">
    <source>
        <dbReference type="Pfam" id="PF00082"/>
    </source>
</evidence>
<dbReference type="Gene3D" id="3.40.50.200">
    <property type="entry name" value="Peptidase S8/S53 domain"/>
    <property type="match status" value="1"/>
</dbReference>
<keyword evidence="3" id="KW-0378">Hydrolase</keyword>
<keyword evidence="1" id="KW-0732">Signal</keyword>
<reference evidence="3 4" key="1">
    <citation type="submission" date="2015-06" db="EMBL/GenBank/DDBJ databases">
        <title>Survival trade-offs in plant roots during colonization by closely related pathogenic and mutualistic fungi.</title>
        <authorList>
            <person name="Hacquard S."/>
            <person name="Kracher B."/>
            <person name="Hiruma K."/>
            <person name="Weinman A."/>
            <person name="Muench P."/>
            <person name="Garrido Oter R."/>
            <person name="Ver Loren van Themaat E."/>
            <person name="Dallerey J.-F."/>
            <person name="Damm U."/>
            <person name="Henrissat B."/>
            <person name="Lespinet O."/>
            <person name="Thon M."/>
            <person name="Kemen E."/>
            <person name="McHardy A.C."/>
            <person name="Schulze-Lefert P."/>
            <person name="O'Connell R.J."/>
        </authorList>
    </citation>
    <scope>NUCLEOTIDE SEQUENCE [LARGE SCALE GENOMIC DNA]</scope>
    <source>
        <strain evidence="3 4">0861</strain>
    </source>
</reference>
<dbReference type="InterPro" id="IPR036852">
    <property type="entry name" value="Peptidase_S8/S53_dom_sf"/>
</dbReference>
<dbReference type="EMBL" id="LFIV01000011">
    <property type="protein sequence ID" value="KZL76968.1"/>
    <property type="molecule type" value="Genomic_DNA"/>
</dbReference>
<keyword evidence="3" id="KW-0645">Protease</keyword>
<dbReference type="STRING" id="708197.A0A166XUW3"/>
<dbReference type="GO" id="GO:0004252">
    <property type="term" value="F:serine-type endopeptidase activity"/>
    <property type="evidence" value="ECO:0007669"/>
    <property type="project" value="InterPro"/>
</dbReference>
<comment type="caution">
    <text evidence="3">The sequence shown here is derived from an EMBL/GenBank/DDBJ whole genome shotgun (WGS) entry which is preliminary data.</text>
</comment>
<protein>
    <submittedName>
        <fullName evidence="3">Subtilisin-like protease (Peptidase)</fullName>
    </submittedName>
</protein>
<proteinExistence type="predicted"/>
<evidence type="ECO:0000256" key="1">
    <source>
        <dbReference type="SAM" id="SignalP"/>
    </source>
</evidence>
<sequence length="159" mass="17295">MHLIRHLAAAVACCFFAVASKAVPKTYFVELSNDHLADGIVLSLETTVKRTAELSIPVQVRYKFRDRSVFYGVSVSLGDELHVGSIRFPPGVKNVVPVQQVMHPNHPAVVTSRTVRTKTTRLRFKPEMAAPGGMILATFPLMEKSGGYGIISGTSMATP</sequence>
<evidence type="ECO:0000313" key="4">
    <source>
        <dbReference type="Proteomes" id="UP000076552"/>
    </source>
</evidence>
<dbReference type="Pfam" id="PF00082">
    <property type="entry name" value="Peptidase_S8"/>
    <property type="match status" value="1"/>
</dbReference>
<dbReference type="SUPFAM" id="SSF52743">
    <property type="entry name" value="Subtilisin-like"/>
    <property type="match status" value="1"/>
</dbReference>
<dbReference type="GO" id="GO:0006508">
    <property type="term" value="P:proteolysis"/>
    <property type="evidence" value="ECO:0007669"/>
    <property type="project" value="UniProtKB-KW"/>
</dbReference>
<feature type="chain" id="PRO_5007882469" evidence="1">
    <location>
        <begin position="23"/>
        <end position="159"/>
    </location>
</feature>